<dbReference type="InterPro" id="IPR009027">
    <property type="entry name" value="Ribosomal_bL9/RNase_H1_N"/>
</dbReference>
<dbReference type="Proteomes" id="UP001583172">
    <property type="component" value="Unassembled WGS sequence"/>
</dbReference>
<dbReference type="Gene3D" id="3.40.5.10">
    <property type="entry name" value="Ribosomal protein L9, N-terminal domain"/>
    <property type="match status" value="1"/>
</dbReference>
<dbReference type="InterPro" id="IPR020070">
    <property type="entry name" value="Ribosomal_bL9_N"/>
</dbReference>
<proteinExistence type="inferred from homology"/>
<feature type="domain" description="Ribosomal protein L9" evidence="4">
    <location>
        <begin position="415"/>
        <end position="458"/>
    </location>
</feature>
<keyword evidence="3" id="KW-0687">Ribonucleoprotein</keyword>
<keyword evidence="6" id="KW-1185">Reference proteome</keyword>
<organism evidence="5 6">
    <name type="scientific">Humicola insolens</name>
    <name type="common">Soft-rot fungus</name>
    <dbReference type="NCBI Taxonomy" id="85995"/>
    <lineage>
        <taxon>Eukaryota</taxon>
        <taxon>Fungi</taxon>
        <taxon>Dikarya</taxon>
        <taxon>Ascomycota</taxon>
        <taxon>Pezizomycotina</taxon>
        <taxon>Sordariomycetes</taxon>
        <taxon>Sordariomycetidae</taxon>
        <taxon>Sordariales</taxon>
        <taxon>Chaetomiaceae</taxon>
        <taxon>Mycothermus</taxon>
    </lineage>
</organism>
<comment type="similarity">
    <text evidence="1">Belongs to the bacterial ribosomal protein bL9 family.</text>
</comment>
<dbReference type="PANTHER" id="PTHR28037:SF1">
    <property type="entry name" value="ALCOHOL O-ACETYLTRANSFERASE 1-RELATED"/>
    <property type="match status" value="1"/>
</dbReference>
<evidence type="ECO:0000256" key="1">
    <source>
        <dbReference type="ARBA" id="ARBA00010605"/>
    </source>
</evidence>
<dbReference type="InterPro" id="IPR052058">
    <property type="entry name" value="Alcohol_O-acetyltransferase"/>
</dbReference>
<evidence type="ECO:0000313" key="5">
    <source>
        <dbReference type="EMBL" id="KAL1838389.1"/>
    </source>
</evidence>
<evidence type="ECO:0000313" key="6">
    <source>
        <dbReference type="Proteomes" id="UP001583172"/>
    </source>
</evidence>
<dbReference type="SUPFAM" id="SSF55658">
    <property type="entry name" value="L9 N-domain-like"/>
    <property type="match status" value="1"/>
</dbReference>
<accession>A0ABR3V981</accession>
<gene>
    <name evidence="5" type="ORF">VTJ49DRAFT_2701</name>
</gene>
<protein>
    <recommendedName>
        <fullName evidence="4">Ribosomal protein L9 domain-containing protein</fullName>
    </recommendedName>
</protein>
<keyword evidence="2" id="KW-0689">Ribosomal protein</keyword>
<reference evidence="5 6" key="1">
    <citation type="journal article" date="2024" name="Commun. Biol.">
        <title>Comparative genomic analysis of thermophilic fungi reveals convergent evolutionary adaptations and gene losses.</title>
        <authorList>
            <person name="Steindorff A.S."/>
            <person name="Aguilar-Pontes M.V."/>
            <person name="Robinson A.J."/>
            <person name="Andreopoulos B."/>
            <person name="LaButti K."/>
            <person name="Kuo A."/>
            <person name="Mondo S."/>
            <person name="Riley R."/>
            <person name="Otillar R."/>
            <person name="Haridas S."/>
            <person name="Lipzen A."/>
            <person name="Grimwood J."/>
            <person name="Schmutz J."/>
            <person name="Clum A."/>
            <person name="Reid I.D."/>
            <person name="Moisan M.C."/>
            <person name="Butler G."/>
            <person name="Nguyen T.T.M."/>
            <person name="Dewar K."/>
            <person name="Conant G."/>
            <person name="Drula E."/>
            <person name="Henrissat B."/>
            <person name="Hansel C."/>
            <person name="Singer S."/>
            <person name="Hutchinson M.I."/>
            <person name="de Vries R.P."/>
            <person name="Natvig D.O."/>
            <person name="Powell A.J."/>
            <person name="Tsang A."/>
            <person name="Grigoriev I.V."/>
        </authorList>
    </citation>
    <scope>NUCLEOTIDE SEQUENCE [LARGE SCALE GENOMIC DNA]</scope>
    <source>
        <strain evidence="5 6">CBS 620.91</strain>
    </source>
</reference>
<dbReference type="PANTHER" id="PTHR28037">
    <property type="entry name" value="ALCOHOL O-ACETYLTRANSFERASE 1-RELATED"/>
    <property type="match status" value="1"/>
</dbReference>
<evidence type="ECO:0000259" key="4">
    <source>
        <dbReference type="Pfam" id="PF01281"/>
    </source>
</evidence>
<name>A0ABR3V981_HUMIN</name>
<comment type="caution">
    <text evidence="5">The sequence shown here is derived from an EMBL/GenBank/DDBJ whole genome shotgun (WGS) entry which is preliminary data.</text>
</comment>
<dbReference type="Pfam" id="PF01281">
    <property type="entry name" value="Ribosomal_L9_N"/>
    <property type="match status" value="1"/>
</dbReference>
<sequence length="640" mass="71370">MSSPDKFVRPLGPCEIYSSSRHALDFYKCVANTCQYSVSRTRLGDRDFRDIMETAVANVVLATPSLAVGIVGQHDSRPHFVRPPSVRMEHHIEYINGTRTDAIDSTLLRALERLHDQCWPEIEQRPPWKLIAIIEDPLPEDDMLVFDAIFAAHHAIADGRSTREFHVRLLNELNGSLKSPCELSSGTLNTECLREFPPPQEQLVAFSTSWGFLVQTLFRELGPKWLQRKAQSHTYESDVVTELRDRPSAAGVWTVAATLRNSIRQHLGNVPRDDIMSLLGWVTDWKKFWLSKVGNPRQAAWEVSNIGSMSLSYEEGDGPEQRDWKIQRSIMSQSAMVAGAAIVQTEEPPSPGGFPSLIATTMATPLASRSPTCLTCLRRAIQPFTSNNAGAGAVSLVQVRTKTRYTRPKDQGVVVRLLEDIPKFGRKDSIFRTERGRMRNEWYPKKQAEYMTAARFRELGLTRNDIGERDPTFGLVDVAEIEQDPEEFEEIARPKIIAITPGKTQTILTTLVPETLTFHRKPIPAPPAPTRPAVSPLIASGSTIADTERKQAAPLAIYGSVSADDIISYIKELLVSDVEGSRIVLEPEQIRFLGLSEDADRIKELGRFEIEISTGGTGLEPVRKVVEILPSTEGFPEAEA</sequence>
<dbReference type="EMBL" id="JAZGSY010000217">
    <property type="protein sequence ID" value="KAL1838389.1"/>
    <property type="molecule type" value="Genomic_DNA"/>
</dbReference>
<evidence type="ECO:0000256" key="2">
    <source>
        <dbReference type="ARBA" id="ARBA00022980"/>
    </source>
</evidence>
<evidence type="ECO:0000256" key="3">
    <source>
        <dbReference type="ARBA" id="ARBA00023274"/>
    </source>
</evidence>
<dbReference type="InterPro" id="IPR036935">
    <property type="entry name" value="Ribosomal_bL9_N_sf"/>
</dbReference>